<dbReference type="EMBL" id="VOPL01000012">
    <property type="protein sequence ID" value="TXB64538.1"/>
    <property type="molecule type" value="Genomic_DNA"/>
</dbReference>
<dbReference type="GO" id="GO:0032259">
    <property type="term" value="P:methylation"/>
    <property type="evidence" value="ECO:0007669"/>
    <property type="project" value="UniProtKB-KW"/>
</dbReference>
<proteinExistence type="predicted"/>
<feature type="non-terminal residue" evidence="1">
    <location>
        <position position="1"/>
    </location>
</feature>
<name>A0A5C6RQE0_9RHOB</name>
<gene>
    <name evidence="1" type="ORF">FQV27_17730</name>
</gene>
<sequence length="81" mass="8960">EGIKRTLKPGGMLMLHGYRPEQITYGTGGPPHAENMYTEEMLREGFGDMRILHLAAYDCEIEEGKGHAGMSALIDLVAVKR</sequence>
<comment type="caution">
    <text evidence="1">The sequence shown here is derived from an EMBL/GenBank/DDBJ whole genome shotgun (WGS) entry which is preliminary data.</text>
</comment>
<reference evidence="1 2" key="1">
    <citation type="submission" date="2019-08" db="EMBL/GenBank/DDBJ databases">
        <authorList>
            <person name="Ye J."/>
        </authorList>
    </citation>
    <scope>NUCLEOTIDE SEQUENCE [LARGE SCALE GENOMIC DNA]</scope>
    <source>
        <strain evidence="1 2">TK008</strain>
    </source>
</reference>
<keyword evidence="2" id="KW-1185">Reference proteome</keyword>
<dbReference type="Proteomes" id="UP000321562">
    <property type="component" value="Unassembled WGS sequence"/>
</dbReference>
<dbReference type="Gene3D" id="3.40.50.150">
    <property type="entry name" value="Vaccinia Virus protein VP39"/>
    <property type="match status" value="1"/>
</dbReference>
<keyword evidence="1" id="KW-0489">Methyltransferase</keyword>
<accession>A0A5C6RQE0</accession>
<keyword evidence="1" id="KW-0808">Transferase</keyword>
<dbReference type="SUPFAM" id="SSF53335">
    <property type="entry name" value="S-adenosyl-L-methionine-dependent methyltransferases"/>
    <property type="match status" value="1"/>
</dbReference>
<organism evidence="1 2">
    <name type="scientific">Paracoccus aurantiacus</name>
    <dbReference type="NCBI Taxonomy" id="2599412"/>
    <lineage>
        <taxon>Bacteria</taxon>
        <taxon>Pseudomonadati</taxon>
        <taxon>Pseudomonadota</taxon>
        <taxon>Alphaproteobacteria</taxon>
        <taxon>Rhodobacterales</taxon>
        <taxon>Paracoccaceae</taxon>
        <taxon>Paracoccus</taxon>
    </lineage>
</organism>
<dbReference type="InterPro" id="IPR029063">
    <property type="entry name" value="SAM-dependent_MTases_sf"/>
</dbReference>
<evidence type="ECO:0000313" key="2">
    <source>
        <dbReference type="Proteomes" id="UP000321562"/>
    </source>
</evidence>
<dbReference type="GO" id="GO:0008168">
    <property type="term" value="F:methyltransferase activity"/>
    <property type="evidence" value="ECO:0007669"/>
    <property type="project" value="UniProtKB-KW"/>
</dbReference>
<dbReference type="AlphaFoldDB" id="A0A5C6RQE0"/>
<evidence type="ECO:0000313" key="1">
    <source>
        <dbReference type="EMBL" id="TXB64538.1"/>
    </source>
</evidence>
<protein>
    <submittedName>
        <fullName evidence="1">SAM-dependent methyltransferase</fullName>
    </submittedName>
</protein>